<dbReference type="GO" id="GO:0009941">
    <property type="term" value="C:chloroplast envelope"/>
    <property type="evidence" value="ECO:0007669"/>
    <property type="project" value="TreeGrafter"/>
</dbReference>
<dbReference type="InterPro" id="IPR044160">
    <property type="entry name" value="TGD4-like"/>
</dbReference>
<proteinExistence type="predicted"/>
<dbReference type="PANTHER" id="PTHR34954:SF4">
    <property type="entry name" value="PROTEIN TRIGALACTOSYLDIACYLGLYCEROL 4, CHLOROPLASTIC"/>
    <property type="match status" value="1"/>
</dbReference>
<dbReference type="GO" id="GO:0034196">
    <property type="term" value="P:acylglycerol transport"/>
    <property type="evidence" value="ECO:0007669"/>
    <property type="project" value="InterPro"/>
</dbReference>
<gene>
    <name evidence="1" type="ORF">NYM_LOCUS20178</name>
</gene>
<evidence type="ECO:0000313" key="1">
    <source>
        <dbReference type="EMBL" id="VVW38034.1"/>
    </source>
</evidence>
<dbReference type="GO" id="GO:0070300">
    <property type="term" value="F:phosphatidic acid binding"/>
    <property type="evidence" value="ECO:0007669"/>
    <property type="project" value="InterPro"/>
</dbReference>
<organism evidence="1">
    <name type="scientific">Nymphaea colorata</name>
    <name type="common">pocket water lily</name>
    <dbReference type="NCBI Taxonomy" id="210225"/>
    <lineage>
        <taxon>Eukaryota</taxon>
        <taxon>Viridiplantae</taxon>
        <taxon>Streptophyta</taxon>
        <taxon>Embryophyta</taxon>
        <taxon>Tracheophyta</taxon>
        <taxon>Spermatophyta</taxon>
        <taxon>Magnoliopsida</taxon>
        <taxon>Nymphaeales</taxon>
        <taxon>Nymphaeaceae</taxon>
        <taxon>Nymphaea</taxon>
    </lineage>
</organism>
<protein>
    <submittedName>
        <fullName evidence="1">Uncharacterized protein</fullName>
    </submittedName>
</protein>
<dbReference type="PANTHER" id="PTHR34954">
    <property type="entry name" value="EXPRESSED PROTEIN"/>
    <property type="match status" value="1"/>
</dbReference>
<name>A0A5K1DJ13_9MAGN</name>
<reference evidence="1" key="1">
    <citation type="submission" date="2019-09" db="EMBL/GenBank/DDBJ databases">
        <authorList>
            <person name="Zhang L."/>
        </authorList>
    </citation>
    <scope>NUCLEOTIDE SEQUENCE</scope>
</reference>
<dbReference type="AlphaFoldDB" id="A0A5K1DJ13"/>
<sequence length="92" mass="9908">MKKLRWVADAGSWDVDVSTPATLDGIAKPIPDGCGLPLGLSRGLTLSRPKQLDFFHRFMALPLVPSYAGSPESGGDGLTLQRVITLPFGENW</sequence>
<dbReference type="Gramene" id="NC5G0201390.1">
    <property type="protein sequence ID" value="NC5G0201390.1:cds"/>
    <property type="gene ID" value="NC5G0201390"/>
</dbReference>
<dbReference type="EMBL" id="LR721783">
    <property type="protein sequence ID" value="VVW38034.1"/>
    <property type="molecule type" value="Genomic_DNA"/>
</dbReference>
<dbReference type="GO" id="GO:1990052">
    <property type="term" value="P:ER to chloroplast lipid transport"/>
    <property type="evidence" value="ECO:0007669"/>
    <property type="project" value="InterPro"/>
</dbReference>
<accession>A0A5K1DJ13</accession>